<proteinExistence type="predicted"/>
<evidence type="ECO:0000256" key="1">
    <source>
        <dbReference type="SAM" id="MobiDB-lite"/>
    </source>
</evidence>
<organism evidence="2 3">
    <name type="scientific">Diplodia intermedia</name>
    <dbReference type="NCBI Taxonomy" id="856260"/>
    <lineage>
        <taxon>Eukaryota</taxon>
        <taxon>Fungi</taxon>
        <taxon>Dikarya</taxon>
        <taxon>Ascomycota</taxon>
        <taxon>Pezizomycotina</taxon>
        <taxon>Dothideomycetes</taxon>
        <taxon>Dothideomycetes incertae sedis</taxon>
        <taxon>Botryosphaeriales</taxon>
        <taxon>Botryosphaeriaceae</taxon>
        <taxon>Diplodia</taxon>
    </lineage>
</organism>
<evidence type="ECO:0000313" key="2">
    <source>
        <dbReference type="EMBL" id="KAL1640618.1"/>
    </source>
</evidence>
<dbReference type="PANTHER" id="PTHR37538:SF1">
    <property type="entry name" value="BTB DOMAIN-CONTAINING PROTEIN"/>
    <property type="match status" value="1"/>
</dbReference>
<dbReference type="Proteomes" id="UP001521184">
    <property type="component" value="Unassembled WGS sequence"/>
</dbReference>
<keyword evidence="3" id="KW-1185">Reference proteome</keyword>
<dbReference type="EMBL" id="JAKEKT020000048">
    <property type="protein sequence ID" value="KAL1640618.1"/>
    <property type="molecule type" value="Genomic_DNA"/>
</dbReference>
<gene>
    <name evidence="2" type="ORF">SLS58_006813</name>
</gene>
<dbReference type="PANTHER" id="PTHR37538">
    <property type="entry name" value="BTB DOMAIN-CONTAINING PROTEIN"/>
    <property type="match status" value="1"/>
</dbReference>
<protein>
    <submittedName>
        <fullName evidence="2">Uncharacterized protein</fullName>
    </submittedName>
</protein>
<sequence length="225" mass="24753">MKDVDADVAHTFVHYLHTGEYQTLHSPALDGGPPIHPAEASSREHRRALLSYVAATNHELDGLRKLARERAEVICRMLAPWTVLQNVEAAYQNLQERDAWLDSHVKDFFRQCTAVTREGAGKELTKGLKNIFTCSLLDAVFDVFGAVVVQRDGDALETPMAPDMVSDENEGEGSSSELSFGAEVIELDQELERHGDEPQSPDAVTASIPDSELATVLEMPHGKFA</sequence>
<name>A0ABR3TLX3_9PEZI</name>
<accession>A0ABR3TLX3</accession>
<comment type="caution">
    <text evidence="2">The sequence shown here is derived from an EMBL/GenBank/DDBJ whole genome shotgun (WGS) entry which is preliminary data.</text>
</comment>
<feature type="compositionally biased region" description="Low complexity" evidence="1">
    <location>
        <begin position="172"/>
        <end position="183"/>
    </location>
</feature>
<evidence type="ECO:0000313" key="3">
    <source>
        <dbReference type="Proteomes" id="UP001521184"/>
    </source>
</evidence>
<reference evidence="2 3" key="1">
    <citation type="journal article" date="2023" name="Plant Dis.">
        <title>First Report of Diplodia intermedia Causing Canker and Dieback Diseases on Apple Trees in Canada.</title>
        <authorList>
            <person name="Ellouze W."/>
            <person name="Ilyukhin E."/>
            <person name="Sulman M."/>
            <person name="Ali S."/>
        </authorList>
    </citation>
    <scope>NUCLEOTIDE SEQUENCE [LARGE SCALE GENOMIC DNA]</scope>
    <source>
        <strain evidence="2 3">M45-28</strain>
    </source>
</reference>
<feature type="region of interest" description="Disordered" evidence="1">
    <location>
        <begin position="157"/>
        <end position="208"/>
    </location>
</feature>